<dbReference type="EMBL" id="JMCB01000003">
    <property type="protein sequence ID" value="KFE70104.1"/>
    <property type="molecule type" value="Genomic_DNA"/>
</dbReference>
<feature type="domain" description="Protein kinase" evidence="5">
    <location>
        <begin position="65"/>
        <end position="356"/>
    </location>
</feature>
<feature type="repeat" description="WD" evidence="3">
    <location>
        <begin position="1023"/>
        <end position="1058"/>
    </location>
</feature>
<organism evidence="6 7">
    <name type="scientific">Hyalangium minutum</name>
    <dbReference type="NCBI Taxonomy" id="394096"/>
    <lineage>
        <taxon>Bacteria</taxon>
        <taxon>Pseudomonadati</taxon>
        <taxon>Myxococcota</taxon>
        <taxon>Myxococcia</taxon>
        <taxon>Myxococcales</taxon>
        <taxon>Cystobacterineae</taxon>
        <taxon>Archangiaceae</taxon>
        <taxon>Hyalangium</taxon>
    </lineage>
</organism>
<feature type="region of interest" description="Disordered" evidence="4">
    <location>
        <begin position="1"/>
        <end position="60"/>
    </location>
</feature>
<dbReference type="CDD" id="cd00200">
    <property type="entry name" value="WD40"/>
    <property type="match status" value="2"/>
</dbReference>
<dbReference type="Gene3D" id="2.130.10.10">
    <property type="entry name" value="YVTN repeat-like/Quinoprotein amine dehydrogenase"/>
    <property type="match status" value="5"/>
</dbReference>
<dbReference type="PANTHER" id="PTHR19879">
    <property type="entry name" value="TRANSCRIPTION INITIATION FACTOR TFIID"/>
    <property type="match status" value="1"/>
</dbReference>
<feature type="repeat" description="WD" evidence="3">
    <location>
        <begin position="728"/>
        <end position="769"/>
    </location>
</feature>
<keyword evidence="2" id="KW-0677">Repeat</keyword>
<dbReference type="InterPro" id="IPR036322">
    <property type="entry name" value="WD40_repeat_dom_sf"/>
</dbReference>
<dbReference type="PROSITE" id="PS00108">
    <property type="entry name" value="PROTEIN_KINASE_ST"/>
    <property type="match status" value="1"/>
</dbReference>
<dbReference type="SMART" id="SM00320">
    <property type="entry name" value="WD40"/>
    <property type="match status" value="16"/>
</dbReference>
<dbReference type="PROSITE" id="PS50082">
    <property type="entry name" value="WD_REPEATS_2"/>
    <property type="match status" value="15"/>
</dbReference>
<sequence>MSDAARNAPPPPEGAAPEPSSSGDTPPTVDLAGTLISSGDPKQRPPSPAPPTEAQRLPVVDRNTYAIEGVFARGGIGRILRARDLRLGRPVALKELLHPQGPDENRFLNEALVTARLQHPGIVPIYEAGRWSNGEPFYAMRLVSGRSLDERLSETKTFGERLALLPHVLAVTEAIAYAHSERIIHRDLKPANVLVGEFGETVVIDWGLAKQLSQEAAPTSSPVAAAPTPRTPIFSAEAATPSSGGNANHTMAGIVLGTPAYMPPEQAAGRPVDERADVYALGAILYHLLVGARPYGGGSAHEVLDRVIAGSPTPLERLQKGVPEELLAIVTQAMARDPAQRYPTARALAEDLRRYLTGQLVGAHHYSRLDLVKRFVRRNRKVLAVTAVVLAAWGTTGALSVRRILHERDRAEHKQLEAEAASREATLRADQLTLVEARAAVERFPNKALEWLGTLSPVFTQWGSARVIAADAQARGLATLLRGHTQGVNFVTFSPDGRWLATVSDDRTVRLWNAQSGAMRLLGSHGDEVWRAAFSPDGQWLATTGKDRTLRLWNVQSGDGQVLQGHVAPIFGVVFSPDNRRVFTSSLDGEVWRWDLPGGKGQRLGKHEGWVASLDSSPDSRRLVTVGKDDKTLRLWDVETGESQTLGTHPAQPYQVTFSPDGKLIATGCADGKVRLWEAATGKLRVLEGHTNRVQSVAFSPDGTKLASRSHDGTVRLWDLATGTARVFEGSKEPPAPLAFSKDGRWVATGGRDRLAWLWDVNTGQGRALRGAEDAVTSLAFAPDGQRLAVASVDGVTRLYPVGANPSQLVGQHTGPVLSLRFSRDGQTLLSSGADGLASRWNVTGAGTVKMRGHRSEVPLARLSPDGERAVTGGADGTVRLWDRSGRELQALPFSAHPIRALEFSPSGDWVAVGSADGMVRLWDPTTGKERTLGQHANGGVLCLSFSPDGRFVASGGEDNSLRLWNLESGQGRVLHTSDDVVVALAFSHDGRWLVSGSKDHTLWLQELPSGQGRRLDVGGIGVLAVGFSPDGQRLVSSSQGDNSLRLWDVETGAARGVLRGHLNQVNHFAWSPEGQRMVTASDDRTVRIWDVESGESRVLQGHTDSVVQVAFSPDGKSVASASKDGTVRLWPEDLPLAPNALRTWLRETLAAEDSGATSAKP</sequence>
<dbReference type="InterPro" id="IPR011009">
    <property type="entry name" value="Kinase-like_dom_sf"/>
</dbReference>
<feature type="repeat" description="WD" evidence="3">
    <location>
        <begin position="687"/>
        <end position="728"/>
    </location>
</feature>
<reference evidence="6 7" key="1">
    <citation type="submission" date="2014-04" db="EMBL/GenBank/DDBJ databases">
        <title>Genome assembly of Hyalangium minutum DSM 14724.</title>
        <authorList>
            <person name="Sharma G."/>
            <person name="Subramanian S."/>
        </authorList>
    </citation>
    <scope>NUCLEOTIDE SEQUENCE [LARGE SCALE GENOMIC DNA]</scope>
    <source>
        <strain evidence="6 7">DSM 14724</strain>
    </source>
</reference>
<dbReference type="PATRIC" id="fig|394096.3.peg.1628"/>
<keyword evidence="6" id="KW-0418">Kinase</keyword>
<dbReference type="Gene3D" id="1.10.510.10">
    <property type="entry name" value="Transferase(Phosphotransferase) domain 1"/>
    <property type="match status" value="1"/>
</dbReference>
<dbReference type="Gene3D" id="3.30.200.20">
    <property type="entry name" value="Phosphorylase Kinase, domain 1"/>
    <property type="match status" value="1"/>
</dbReference>
<dbReference type="PRINTS" id="PR00320">
    <property type="entry name" value="GPROTEINBRPT"/>
</dbReference>
<evidence type="ECO:0000259" key="5">
    <source>
        <dbReference type="PROSITE" id="PS50011"/>
    </source>
</evidence>
<evidence type="ECO:0000313" key="7">
    <source>
        <dbReference type="Proteomes" id="UP000028725"/>
    </source>
</evidence>
<feature type="repeat" description="WD" evidence="3">
    <location>
        <begin position="810"/>
        <end position="851"/>
    </location>
</feature>
<evidence type="ECO:0000256" key="4">
    <source>
        <dbReference type="SAM" id="MobiDB-lite"/>
    </source>
</evidence>
<evidence type="ECO:0000256" key="2">
    <source>
        <dbReference type="ARBA" id="ARBA00022737"/>
    </source>
</evidence>
<feature type="repeat" description="WD" evidence="3">
    <location>
        <begin position="563"/>
        <end position="604"/>
    </location>
</feature>
<dbReference type="Pfam" id="PF00069">
    <property type="entry name" value="Pkinase"/>
    <property type="match status" value="1"/>
</dbReference>
<dbReference type="GO" id="GO:0004672">
    <property type="term" value="F:protein kinase activity"/>
    <property type="evidence" value="ECO:0007669"/>
    <property type="project" value="InterPro"/>
</dbReference>
<name>A0A085WQZ1_9BACT</name>
<comment type="caution">
    <text evidence="6">The sequence shown here is derived from an EMBL/GenBank/DDBJ whole genome shotgun (WGS) entry which is preliminary data.</text>
</comment>
<dbReference type="PROSITE" id="PS50294">
    <property type="entry name" value="WD_REPEATS_REGION"/>
    <property type="match status" value="12"/>
</dbReference>
<feature type="repeat" description="WD" evidence="3">
    <location>
        <begin position="769"/>
        <end position="800"/>
    </location>
</feature>
<dbReference type="InterPro" id="IPR019775">
    <property type="entry name" value="WD40_repeat_CS"/>
</dbReference>
<dbReference type="InterPro" id="IPR015943">
    <property type="entry name" value="WD40/YVTN_repeat-like_dom_sf"/>
</dbReference>
<dbReference type="InterPro" id="IPR000719">
    <property type="entry name" value="Prot_kinase_dom"/>
</dbReference>
<feature type="repeat" description="WD" evidence="3">
    <location>
        <begin position="481"/>
        <end position="522"/>
    </location>
</feature>
<feature type="repeat" description="WD" evidence="3">
    <location>
        <begin position="941"/>
        <end position="975"/>
    </location>
</feature>
<protein>
    <submittedName>
        <fullName evidence="6">Putative serine/threonine-protein kinase pkwA</fullName>
    </submittedName>
</protein>
<keyword evidence="7" id="KW-1185">Reference proteome</keyword>
<dbReference type="InterPro" id="IPR008271">
    <property type="entry name" value="Ser/Thr_kinase_AS"/>
</dbReference>
<proteinExistence type="predicted"/>
<dbReference type="RefSeq" id="WP_044184750.1">
    <property type="nucleotide sequence ID" value="NZ_JMCB01000003.1"/>
</dbReference>
<feature type="repeat" description="WD" evidence="3">
    <location>
        <begin position="851"/>
        <end position="883"/>
    </location>
</feature>
<dbReference type="SUPFAM" id="SSF50978">
    <property type="entry name" value="WD40 repeat-like"/>
    <property type="match status" value="2"/>
</dbReference>
<dbReference type="InterPro" id="IPR001680">
    <property type="entry name" value="WD40_rpt"/>
</dbReference>
<dbReference type="GO" id="GO:0005524">
    <property type="term" value="F:ATP binding"/>
    <property type="evidence" value="ECO:0007669"/>
    <property type="project" value="InterPro"/>
</dbReference>
<dbReference type="Proteomes" id="UP000028725">
    <property type="component" value="Unassembled WGS sequence"/>
</dbReference>
<dbReference type="SUPFAM" id="SSF50998">
    <property type="entry name" value="Quinoprotein alcohol dehydrogenase-like"/>
    <property type="match status" value="1"/>
</dbReference>
<dbReference type="PANTHER" id="PTHR19879:SF9">
    <property type="entry name" value="TRANSCRIPTION INITIATION FACTOR TFIID SUBUNIT 5"/>
    <property type="match status" value="1"/>
</dbReference>
<keyword evidence="6" id="KW-0808">Transferase</keyword>
<accession>A0A085WQZ1</accession>
<dbReference type="SMART" id="SM00220">
    <property type="entry name" value="S_TKc"/>
    <property type="match status" value="1"/>
</dbReference>
<dbReference type="PROSITE" id="PS50011">
    <property type="entry name" value="PROTEIN_KINASE_DOM"/>
    <property type="match status" value="1"/>
</dbReference>
<dbReference type="STRING" id="394096.DB31_5146"/>
<dbReference type="AlphaFoldDB" id="A0A085WQZ1"/>
<feature type="repeat" description="WD" evidence="3">
    <location>
        <begin position="522"/>
        <end position="563"/>
    </location>
</feature>
<gene>
    <name evidence="6" type="ORF">DB31_5146</name>
</gene>
<evidence type="ECO:0000256" key="1">
    <source>
        <dbReference type="ARBA" id="ARBA00022574"/>
    </source>
</evidence>
<dbReference type="SUPFAM" id="SSF56112">
    <property type="entry name" value="Protein kinase-like (PK-like)"/>
    <property type="match status" value="1"/>
</dbReference>
<feature type="repeat" description="WD" evidence="3">
    <location>
        <begin position="892"/>
        <end position="933"/>
    </location>
</feature>
<dbReference type="Pfam" id="PF00400">
    <property type="entry name" value="WD40"/>
    <property type="match status" value="16"/>
</dbReference>
<dbReference type="CDD" id="cd14014">
    <property type="entry name" value="STKc_PknB_like"/>
    <property type="match status" value="1"/>
</dbReference>
<feature type="repeat" description="WD" evidence="3">
    <location>
        <begin position="1100"/>
        <end position="1131"/>
    </location>
</feature>
<keyword evidence="1 3" id="KW-0853">WD repeat</keyword>
<dbReference type="InterPro" id="IPR020472">
    <property type="entry name" value="WD40_PAC1"/>
</dbReference>
<feature type="repeat" description="WD" evidence="3">
    <location>
        <begin position="646"/>
        <end position="687"/>
    </location>
</feature>
<feature type="repeat" description="WD" evidence="3">
    <location>
        <begin position="1059"/>
        <end position="1100"/>
    </location>
</feature>
<dbReference type="InterPro" id="IPR011047">
    <property type="entry name" value="Quinoprotein_ADH-like_sf"/>
</dbReference>
<evidence type="ECO:0000256" key="3">
    <source>
        <dbReference type="PROSITE-ProRule" id="PRU00221"/>
    </source>
</evidence>
<dbReference type="PROSITE" id="PS00678">
    <property type="entry name" value="WD_REPEATS_1"/>
    <property type="match status" value="7"/>
</dbReference>
<feature type="repeat" description="WD" evidence="3">
    <location>
        <begin position="604"/>
        <end position="646"/>
    </location>
</feature>
<evidence type="ECO:0000313" key="6">
    <source>
        <dbReference type="EMBL" id="KFE70104.1"/>
    </source>
</evidence>
<dbReference type="OrthoDB" id="9765809at2"/>